<proteinExistence type="predicted"/>
<protein>
    <submittedName>
        <fullName evidence="2">Uncharacterized protein LOC107073548</fullName>
    </submittedName>
</protein>
<evidence type="ECO:0000313" key="1">
    <source>
        <dbReference type="Proteomes" id="UP000694924"/>
    </source>
</evidence>
<dbReference type="Proteomes" id="UP000694924">
    <property type="component" value="Unplaced"/>
</dbReference>
<organism evidence="1 2">
    <name type="scientific">Polistes dominula</name>
    <name type="common">European paper wasp</name>
    <name type="synonym">Vespa dominula</name>
    <dbReference type="NCBI Taxonomy" id="743375"/>
    <lineage>
        <taxon>Eukaryota</taxon>
        <taxon>Metazoa</taxon>
        <taxon>Ecdysozoa</taxon>
        <taxon>Arthropoda</taxon>
        <taxon>Hexapoda</taxon>
        <taxon>Insecta</taxon>
        <taxon>Pterygota</taxon>
        <taxon>Neoptera</taxon>
        <taxon>Endopterygota</taxon>
        <taxon>Hymenoptera</taxon>
        <taxon>Apocrita</taxon>
        <taxon>Aculeata</taxon>
        <taxon>Vespoidea</taxon>
        <taxon>Vespidae</taxon>
        <taxon>Polistinae</taxon>
        <taxon>Polistini</taxon>
        <taxon>Polistes</taxon>
    </lineage>
</organism>
<reference evidence="2" key="1">
    <citation type="submission" date="2025-08" db="UniProtKB">
        <authorList>
            <consortium name="RefSeq"/>
        </authorList>
    </citation>
    <scope>IDENTIFICATION</scope>
</reference>
<keyword evidence="1" id="KW-1185">Reference proteome</keyword>
<dbReference type="GeneID" id="107073548"/>
<gene>
    <name evidence="2" type="primary">LOC107073548</name>
</gene>
<dbReference type="RefSeq" id="XP_015189723.1">
    <property type="nucleotide sequence ID" value="XM_015334237.1"/>
</dbReference>
<evidence type="ECO:0000313" key="2">
    <source>
        <dbReference type="RefSeq" id="XP_015189723.1"/>
    </source>
</evidence>
<accession>A0ABM1JB85</accession>
<name>A0ABM1JB85_POLDO</name>
<sequence>MNNLDFSQLSDISTISRISRSSQLMGRLDSILLSNELEHHSSLIQNNKATTAPEQDHHDVFREVTKSFIDCQNSISEYAKVQLIYECLKEICLNKNIALPDETKDKLKGLLESYEINKIKDISITLKQGLEDLSILGIQDFPKYKLSYEERLNVKACVDALMQEKLHDFLLKYEELGGNVKELQKLNSLNTNNQLTENTDLELLKWKDKFDNILAHYKDRLIQSTDLINEWRKVKNEDVKEIYDKKAQILSLQSQIAEVQAKVAKLTCLIKMYTETPKTIESYKILNNTLDDKMLELSNEIKRKSHLKKLYLDLQNTEYDNILKTYLHLCSAIKKKKQIMEML</sequence>